<reference evidence="6" key="2">
    <citation type="submission" date="2025-09" db="UniProtKB">
        <authorList>
            <consortium name="Ensembl"/>
        </authorList>
    </citation>
    <scope>IDENTIFICATION</scope>
</reference>
<reference evidence="6" key="1">
    <citation type="submission" date="2025-08" db="UniProtKB">
        <authorList>
            <consortium name="Ensembl"/>
        </authorList>
    </citation>
    <scope>IDENTIFICATION</scope>
</reference>
<sequence>TSLLCLSRKNDSTRSSFGIQLEVPGVYSEHGKSAFSYYRLNVYTFGRNNPMNGLTDVLFSMAACDQLALGVAAVFGPSHSSSVSAVQSICNALEVPHIQTRWKHPSVDNKDSFYINLYPDYASISRAVLDIVQFYKWKAVTVVYEDATGLIRLQELIKAPSRYSIKIKIRQLPMGSKDARPLLKEMKKGKEFCVIFDCSYQTAADVLKQCFDFRSLDI</sequence>
<feature type="domain" description="Receptor ligand binding region" evidence="5">
    <location>
        <begin position="56"/>
        <end position="209"/>
    </location>
</feature>
<evidence type="ECO:0000256" key="2">
    <source>
        <dbReference type="ARBA" id="ARBA00022692"/>
    </source>
</evidence>
<evidence type="ECO:0000313" key="6">
    <source>
        <dbReference type="Ensembl" id="ENSSGRP00000008784.1"/>
    </source>
</evidence>
<evidence type="ECO:0000259" key="5">
    <source>
        <dbReference type="Pfam" id="PF01094"/>
    </source>
</evidence>
<evidence type="ECO:0000256" key="1">
    <source>
        <dbReference type="ARBA" id="ARBA00004370"/>
    </source>
</evidence>
<keyword evidence="7" id="KW-1185">Reference proteome</keyword>
<proteinExistence type="predicted"/>
<evidence type="ECO:0000256" key="3">
    <source>
        <dbReference type="ARBA" id="ARBA00022989"/>
    </source>
</evidence>
<dbReference type="InterPro" id="IPR001828">
    <property type="entry name" value="ANF_lig-bd_rcpt"/>
</dbReference>
<protein>
    <recommendedName>
        <fullName evidence="5">Receptor ligand binding region domain-containing protein</fullName>
    </recommendedName>
</protein>
<dbReference type="OMA" id="INCTQHI"/>
<accession>A0A672KH06</accession>
<dbReference type="Pfam" id="PF01094">
    <property type="entry name" value="ANF_receptor"/>
    <property type="match status" value="1"/>
</dbReference>
<dbReference type="Proteomes" id="UP000472262">
    <property type="component" value="Unassembled WGS sequence"/>
</dbReference>
<comment type="subcellular location">
    <subcellularLocation>
        <location evidence="1">Membrane</location>
    </subcellularLocation>
</comment>
<dbReference type="Gene3D" id="3.40.50.2300">
    <property type="match status" value="2"/>
</dbReference>
<keyword evidence="2" id="KW-0812">Transmembrane</keyword>
<dbReference type="SUPFAM" id="SSF53822">
    <property type="entry name" value="Periplasmic binding protein-like I"/>
    <property type="match status" value="1"/>
</dbReference>
<dbReference type="InterPro" id="IPR028082">
    <property type="entry name" value="Peripla_BP_I"/>
</dbReference>
<name>A0A672KH06_SINGR</name>
<keyword evidence="3" id="KW-1133">Transmembrane helix</keyword>
<keyword evidence="4" id="KW-0472">Membrane</keyword>
<organism evidence="6 7">
    <name type="scientific">Sinocyclocheilus grahami</name>
    <name type="common">Dianchi golden-line fish</name>
    <name type="synonym">Barbus grahami</name>
    <dbReference type="NCBI Taxonomy" id="75366"/>
    <lineage>
        <taxon>Eukaryota</taxon>
        <taxon>Metazoa</taxon>
        <taxon>Chordata</taxon>
        <taxon>Craniata</taxon>
        <taxon>Vertebrata</taxon>
        <taxon>Euteleostomi</taxon>
        <taxon>Actinopterygii</taxon>
        <taxon>Neopterygii</taxon>
        <taxon>Teleostei</taxon>
        <taxon>Ostariophysi</taxon>
        <taxon>Cypriniformes</taxon>
        <taxon>Cyprinidae</taxon>
        <taxon>Cyprininae</taxon>
        <taxon>Sinocyclocheilus</taxon>
    </lineage>
</organism>
<dbReference type="InParanoid" id="A0A672KH06"/>
<evidence type="ECO:0000256" key="4">
    <source>
        <dbReference type="ARBA" id="ARBA00023136"/>
    </source>
</evidence>
<dbReference type="GO" id="GO:0016020">
    <property type="term" value="C:membrane"/>
    <property type="evidence" value="ECO:0007669"/>
    <property type="project" value="UniProtKB-SubCell"/>
</dbReference>
<evidence type="ECO:0000313" key="7">
    <source>
        <dbReference type="Proteomes" id="UP000472262"/>
    </source>
</evidence>
<dbReference type="AlphaFoldDB" id="A0A672KH06"/>
<dbReference type="Ensembl" id="ENSSGRT00000009578.1">
    <property type="protein sequence ID" value="ENSSGRP00000008784.1"/>
    <property type="gene ID" value="ENSSGRG00000005908.1"/>
</dbReference>